<proteinExistence type="predicted"/>
<dbReference type="AlphaFoldDB" id="A0A921G1P5"/>
<dbReference type="InterPro" id="IPR058355">
    <property type="entry name" value="DUF8042"/>
</dbReference>
<accession>A0A921G1P5</accession>
<comment type="caution">
    <text evidence="2">The sequence shown here is derived from an EMBL/GenBank/DDBJ whole genome shotgun (WGS) entry which is preliminary data.</text>
</comment>
<feature type="domain" description="DUF8042" evidence="1">
    <location>
        <begin position="100"/>
        <end position="190"/>
    </location>
</feature>
<gene>
    <name evidence="2" type="ORF">K8V56_10910</name>
</gene>
<sequence>MKIIFQEHQFEFYKTPSSDEVVAKINELLKESYYFSHFIADGIGVYEDHEDYLNLNVDRIEKLEVIAKTEKEFLNDILLSAEDYLNRAKPELASLPDGFYSNPSSEIRYNFSQLMEGLQWLNEMLAVIDKSIERPANWNQCMALSQSMEAEILNLFEAVENSDNILIADIIQYEFIPMFASLETEIGKTIDTIGTRHDLS</sequence>
<dbReference type="EMBL" id="DYWT01000180">
    <property type="protein sequence ID" value="HJF32266.1"/>
    <property type="molecule type" value="Genomic_DNA"/>
</dbReference>
<dbReference type="Proteomes" id="UP000698173">
    <property type="component" value="Unassembled WGS sequence"/>
</dbReference>
<reference evidence="2" key="1">
    <citation type="journal article" date="2021" name="PeerJ">
        <title>Extensive microbial diversity within the chicken gut microbiome revealed by metagenomics and culture.</title>
        <authorList>
            <person name="Gilroy R."/>
            <person name="Ravi A."/>
            <person name="Getino M."/>
            <person name="Pursley I."/>
            <person name="Horton D.L."/>
            <person name="Alikhan N.F."/>
            <person name="Baker D."/>
            <person name="Gharbi K."/>
            <person name="Hall N."/>
            <person name="Watson M."/>
            <person name="Adriaenssens E.M."/>
            <person name="Foster-Nyarko E."/>
            <person name="Jarju S."/>
            <person name="Secka A."/>
            <person name="Antonio M."/>
            <person name="Oren A."/>
            <person name="Chaudhuri R.R."/>
            <person name="La Ragione R."/>
            <person name="Hildebrand F."/>
            <person name="Pallen M.J."/>
        </authorList>
    </citation>
    <scope>NUCLEOTIDE SEQUENCE</scope>
    <source>
        <strain evidence="2">CHK171-7178</strain>
    </source>
</reference>
<organism evidence="2 3">
    <name type="scientific">Sporosarcina psychrophila</name>
    <name type="common">Bacillus psychrophilus</name>
    <dbReference type="NCBI Taxonomy" id="1476"/>
    <lineage>
        <taxon>Bacteria</taxon>
        <taxon>Bacillati</taxon>
        <taxon>Bacillota</taxon>
        <taxon>Bacilli</taxon>
        <taxon>Bacillales</taxon>
        <taxon>Caryophanaceae</taxon>
        <taxon>Sporosarcina</taxon>
    </lineage>
</organism>
<dbReference type="Pfam" id="PF26154">
    <property type="entry name" value="DUF8042"/>
    <property type="match status" value="1"/>
</dbReference>
<reference evidence="2" key="2">
    <citation type="submission" date="2021-09" db="EMBL/GenBank/DDBJ databases">
        <authorList>
            <person name="Gilroy R."/>
        </authorList>
    </citation>
    <scope>NUCLEOTIDE SEQUENCE</scope>
    <source>
        <strain evidence="2">CHK171-7178</strain>
    </source>
</reference>
<evidence type="ECO:0000259" key="1">
    <source>
        <dbReference type="Pfam" id="PF26154"/>
    </source>
</evidence>
<evidence type="ECO:0000313" key="2">
    <source>
        <dbReference type="EMBL" id="HJF32266.1"/>
    </source>
</evidence>
<name>A0A921G1P5_SPOPS</name>
<protein>
    <recommendedName>
        <fullName evidence="1">DUF8042 domain-containing protein</fullName>
    </recommendedName>
</protein>
<evidence type="ECO:0000313" key="3">
    <source>
        <dbReference type="Proteomes" id="UP000698173"/>
    </source>
</evidence>